<evidence type="ECO:0000256" key="12">
    <source>
        <dbReference type="SAM" id="Phobius"/>
    </source>
</evidence>
<evidence type="ECO:0000256" key="4">
    <source>
        <dbReference type="ARBA" id="ARBA00022448"/>
    </source>
</evidence>
<keyword evidence="5 12" id="KW-0812">Transmembrane</keyword>
<dbReference type="PANTHER" id="PTHR12443">
    <property type="entry name" value="TRANSLOCATION PROTEIN SEC62"/>
    <property type="match status" value="1"/>
</dbReference>
<gene>
    <name evidence="13" type="ORF">CBER1_00490</name>
</gene>
<feature type="compositionally biased region" description="Low complexity" evidence="11">
    <location>
        <begin position="414"/>
        <end position="433"/>
    </location>
</feature>
<feature type="region of interest" description="Disordered" evidence="11">
    <location>
        <begin position="379"/>
        <end position="467"/>
    </location>
</feature>
<evidence type="ECO:0000256" key="3">
    <source>
        <dbReference type="ARBA" id="ARBA00021257"/>
    </source>
</evidence>
<feature type="region of interest" description="Disordered" evidence="11">
    <location>
        <begin position="1"/>
        <end position="72"/>
    </location>
</feature>
<feature type="transmembrane region" description="Helical" evidence="12">
    <location>
        <begin position="313"/>
        <end position="345"/>
    </location>
</feature>
<evidence type="ECO:0000313" key="14">
    <source>
        <dbReference type="Proteomes" id="UP000237631"/>
    </source>
</evidence>
<dbReference type="EMBL" id="PNEN01000503">
    <property type="protein sequence ID" value="PPJ56974.1"/>
    <property type="molecule type" value="Genomic_DNA"/>
</dbReference>
<feature type="compositionally biased region" description="Basic residues" evidence="11">
    <location>
        <begin position="379"/>
        <end position="393"/>
    </location>
</feature>
<keyword evidence="8 12" id="KW-1133">Transmembrane helix</keyword>
<dbReference type="PANTHER" id="PTHR12443:SF9">
    <property type="entry name" value="TRANSLOCATION PROTEIN SEC62"/>
    <property type="match status" value="1"/>
</dbReference>
<protein>
    <recommendedName>
        <fullName evidence="3">Translocation protein SEC62</fullName>
    </recommendedName>
</protein>
<accession>A0A2S6CB55</accession>
<feature type="compositionally biased region" description="Pro residues" evidence="11">
    <location>
        <begin position="42"/>
        <end position="56"/>
    </location>
</feature>
<feature type="compositionally biased region" description="Low complexity" evidence="11">
    <location>
        <begin position="13"/>
        <end position="41"/>
    </location>
</feature>
<evidence type="ECO:0000256" key="8">
    <source>
        <dbReference type="ARBA" id="ARBA00022989"/>
    </source>
</evidence>
<evidence type="ECO:0000313" key="13">
    <source>
        <dbReference type="EMBL" id="PPJ56974.1"/>
    </source>
</evidence>
<evidence type="ECO:0000256" key="1">
    <source>
        <dbReference type="ARBA" id="ARBA00004477"/>
    </source>
</evidence>
<comment type="caution">
    <text evidence="13">The sequence shown here is derived from an EMBL/GenBank/DDBJ whole genome shotgun (WGS) entry which is preliminary data.</text>
</comment>
<organism evidence="13 14">
    <name type="scientific">Cercospora berteroae</name>
    <dbReference type="NCBI Taxonomy" id="357750"/>
    <lineage>
        <taxon>Eukaryota</taxon>
        <taxon>Fungi</taxon>
        <taxon>Dikarya</taxon>
        <taxon>Ascomycota</taxon>
        <taxon>Pezizomycotina</taxon>
        <taxon>Dothideomycetes</taxon>
        <taxon>Dothideomycetidae</taxon>
        <taxon>Mycosphaerellales</taxon>
        <taxon>Mycosphaerellaceae</taxon>
        <taxon>Cercospora</taxon>
    </lineage>
</organism>
<evidence type="ECO:0000256" key="9">
    <source>
        <dbReference type="ARBA" id="ARBA00023010"/>
    </source>
</evidence>
<evidence type="ECO:0000256" key="2">
    <source>
        <dbReference type="ARBA" id="ARBA00010604"/>
    </source>
</evidence>
<proteinExistence type="inferred from homology"/>
<feature type="region of interest" description="Disordered" evidence="11">
    <location>
        <begin position="103"/>
        <end position="155"/>
    </location>
</feature>
<keyword evidence="6" id="KW-0256">Endoplasmic reticulum</keyword>
<dbReference type="Pfam" id="PF03839">
    <property type="entry name" value="Sec62"/>
    <property type="match status" value="1"/>
</dbReference>
<dbReference type="GO" id="GO:0005789">
    <property type="term" value="C:endoplasmic reticulum membrane"/>
    <property type="evidence" value="ECO:0007669"/>
    <property type="project" value="UniProtKB-SubCell"/>
</dbReference>
<dbReference type="STRING" id="357750.A0A2S6CB55"/>
<dbReference type="AlphaFoldDB" id="A0A2S6CB55"/>
<dbReference type="InterPro" id="IPR011553">
    <property type="entry name" value="Sec62_asco"/>
</dbReference>
<name>A0A2S6CB55_9PEZI</name>
<comment type="subcellular location">
    <subcellularLocation>
        <location evidence="1">Endoplasmic reticulum membrane</location>
        <topology evidence="1">Multi-pass membrane protein</topology>
    </subcellularLocation>
</comment>
<keyword evidence="4" id="KW-0813">Transport</keyword>
<dbReference type="OrthoDB" id="200187at2759"/>
<reference evidence="14" key="1">
    <citation type="journal article" date="2017" name="bioRxiv">
        <title>Conservation of a gene cluster reveals novel cercosporin biosynthetic mechanisms and extends production to the genus Colletotrichum.</title>
        <authorList>
            <person name="de Jonge R."/>
            <person name="Ebert M.K."/>
            <person name="Huitt-Roehl C.R."/>
            <person name="Pal P."/>
            <person name="Suttle J.C."/>
            <person name="Spanner R.E."/>
            <person name="Neubauer J.D."/>
            <person name="Jurick W.M.II."/>
            <person name="Stott K.A."/>
            <person name="Secor G.A."/>
            <person name="Thomma B.P.H.J."/>
            <person name="Van de Peer Y."/>
            <person name="Townsend C.A."/>
            <person name="Bolton M.D."/>
        </authorList>
    </citation>
    <scope>NUCLEOTIDE SEQUENCE [LARGE SCALE GENOMIC DNA]</scope>
    <source>
        <strain evidence="14">CBS538.71</strain>
    </source>
</reference>
<evidence type="ECO:0000256" key="7">
    <source>
        <dbReference type="ARBA" id="ARBA00022927"/>
    </source>
</evidence>
<evidence type="ECO:0000256" key="6">
    <source>
        <dbReference type="ARBA" id="ARBA00022824"/>
    </source>
</evidence>
<dbReference type="NCBIfam" id="TIGR00869">
    <property type="entry name" value="sec62"/>
    <property type="match status" value="1"/>
</dbReference>
<keyword evidence="7" id="KW-0653">Protein transport</keyword>
<feature type="compositionally biased region" description="Low complexity" evidence="11">
    <location>
        <begin position="135"/>
        <end position="147"/>
    </location>
</feature>
<keyword evidence="9" id="KW-0811">Translocation</keyword>
<feature type="transmembrane region" description="Helical" evidence="12">
    <location>
        <begin position="287"/>
        <end position="307"/>
    </location>
</feature>
<sequence length="467" mass="52379">MYHHNTAQPPPGANMGPAPAQAQTADAEGQPQGQQQQQQGPPQGPPQGQPMRPPQAPFQLAPGQQPTPEQIQMIQQQIAAEAEKHGLTVPEYVERMKAQMMAQARMQAQQQQQQQQQQQGGHPPQSEAEQRHRQGPQGAQPGQQVPIQPGPPKPEAIAMATFLQSQDIKNRTCIFNEQRKDMFKVKRAIRAIQSEAYQKARKKNPLLPEVKDRVTAENAFKLLPLSLLALRVSKVDENAGHEGHNHAKKKRVKGLWTVKVEPQQEAADEYYYVWLYQSTAAQWKSKLYAALALIGILAVVFFPVWPYTLRIGVWYLSMGMLGLLGLFFGMAIFRLILFLITFFTVKPGLWLYPNLFEDVGFFDSFRPVWAWHESEKDMKKRKKTERTAKKARREARARGELPPSSKKSKQKQLEANAQPAPAVPEPAQGVVEATQTAATGAESAPAEGLQQRHVQPRVASVEEDEEE</sequence>
<keyword evidence="14" id="KW-1185">Reference proteome</keyword>
<evidence type="ECO:0000256" key="5">
    <source>
        <dbReference type="ARBA" id="ARBA00022692"/>
    </source>
</evidence>
<evidence type="ECO:0000256" key="10">
    <source>
        <dbReference type="ARBA" id="ARBA00023136"/>
    </source>
</evidence>
<keyword evidence="10 12" id="KW-0472">Membrane</keyword>
<comment type="similarity">
    <text evidence="2">Belongs to the SEC62 family.</text>
</comment>
<dbReference type="InterPro" id="IPR004728">
    <property type="entry name" value="Sec62"/>
</dbReference>
<feature type="compositionally biased region" description="Low complexity" evidence="11">
    <location>
        <begin position="103"/>
        <end position="119"/>
    </location>
</feature>
<evidence type="ECO:0000256" key="11">
    <source>
        <dbReference type="SAM" id="MobiDB-lite"/>
    </source>
</evidence>
<dbReference type="Proteomes" id="UP000237631">
    <property type="component" value="Unassembled WGS sequence"/>
</dbReference>
<dbReference type="GO" id="GO:0031204">
    <property type="term" value="P:post-translational protein targeting to membrane, translocation"/>
    <property type="evidence" value="ECO:0007669"/>
    <property type="project" value="TreeGrafter"/>
</dbReference>